<evidence type="ECO:0000313" key="1">
    <source>
        <dbReference type="EMBL" id="AAA66343.1"/>
    </source>
</evidence>
<reference evidence="1" key="2">
    <citation type="journal article" date="1991" name="J. Bacteriol.">
        <title>Lipoic acid metabolism in Escherichia coli: isolation of null mutants defective in lipoic acid biosynthesis, molecular cloning and characterization of the E. coli lip locus, and identification of the lipoylated protein of the glycine cleavage system.</title>
        <authorList>
            <person name="Vanden Boom T.J."/>
            <person name="Reed K.E."/>
            <person name="Cronan J.E. Jr"/>
        </authorList>
    </citation>
    <scope>NUCLEOTIDE SEQUENCE</scope>
    <source>
        <strain evidence="1">K-12</strain>
    </source>
</reference>
<protein>
    <submittedName>
        <fullName evidence="1">Uncharacterized protein</fullName>
    </submittedName>
</protein>
<organism evidence="1">
    <name type="scientific">Escherichia coli (strain K12 / W3110 / ATCC 27325 / DSM 5911)</name>
    <dbReference type="NCBI Taxonomy" id="316407"/>
    <lineage>
        <taxon>Bacteria</taxon>
        <taxon>Pseudomonadati</taxon>
        <taxon>Pseudomonadota</taxon>
        <taxon>Gammaproteobacteria</taxon>
        <taxon>Enterobacterales</taxon>
        <taxon>Enterobacteriaceae</taxon>
        <taxon>Escherichia</taxon>
    </lineage>
</organism>
<dbReference type="EMBL" id="L07636">
    <property type="protein sequence ID" value="AAA66343.1"/>
    <property type="molecule type" value="Genomic_DNA"/>
</dbReference>
<dbReference type="AlphaFoldDB" id="Q9XB48"/>
<name>Q9XB48_ECOW3</name>
<reference evidence="1" key="1">
    <citation type="journal article" date="1988" name="Nucleic Acids Res.">
        <title>Nucleotide sequences of the penicillin-binding protein 5 and 6 genes of Escherichia coli.</title>
        <authorList>
            <person name="Broome-Smith J.K."/>
            <person name="Ioannidis I."/>
            <person name="Edelman A."/>
            <person name="Spratt B.G."/>
        </authorList>
    </citation>
    <scope>NUCLEOTIDE SEQUENCE</scope>
    <source>
        <strain evidence="1">K-12</strain>
    </source>
</reference>
<accession>Q9XB48</accession>
<proteinExistence type="predicted"/>
<sequence length="86" mass="9809">MHRKCGRSDTLAFANKQWVREYNAQFLNRLTDCRGGQIKSTFAALTIPLCTYTASKIVRRLRSIFRKVVNICGLPSDDFLLKQGSI</sequence>
<reference evidence="1" key="3">
    <citation type="journal article" date="1992" name="J. Biol. Chem.">
        <title>The biosynthesis of lipoic acid. Cloning of lip, a lipoate biosynthetic locus of Escherichia coli.</title>
        <authorList>
            <person name="Hayden M.A."/>
            <person name="Huang I."/>
            <person name="Bussiere D.E."/>
            <person name="Ashley G.W."/>
        </authorList>
    </citation>
    <scope>NUCLEOTIDE SEQUENCE</scope>
    <source>
        <strain evidence="1">K-12</strain>
    </source>
</reference>
<reference evidence="1" key="4">
    <citation type="journal article" date="1993" name="J. Bacteriol.">
        <title>Lipoic acid metabolism in Escherichia coli: sequencing and functional characterization of the lipA and lipB genes.</title>
        <authorList>
            <person name="Reed K.E."/>
            <person name="Cronan J.E. Jr."/>
        </authorList>
    </citation>
    <scope>NUCLEOTIDE SEQUENCE</scope>
    <source>
        <strain evidence="1">K-12</strain>
    </source>
</reference>